<sequence length="144" mass="16008">MQQSSAVKHPPEIVERPKDVAVRSGGIAAFYCRARGEPTPQLSWRKNGRKVSPQSPRYLVIPQPSMSVLRIDSAKAGKDDAKYECVAENGVGDAVVASATLSIYPAHSQSRCFIRAVWTSDESRRRFQLARSKKMSTHFLHLLV</sequence>
<dbReference type="Gene3D" id="2.60.40.10">
    <property type="entry name" value="Immunoglobulins"/>
    <property type="match status" value="1"/>
</dbReference>
<dbReference type="InterPro" id="IPR036179">
    <property type="entry name" value="Ig-like_dom_sf"/>
</dbReference>
<dbReference type="PROSITE" id="PS50835">
    <property type="entry name" value="IG_LIKE"/>
    <property type="match status" value="1"/>
</dbReference>
<dbReference type="Proteomes" id="UP001234178">
    <property type="component" value="Unassembled WGS sequence"/>
</dbReference>
<dbReference type="SUPFAM" id="SSF48726">
    <property type="entry name" value="Immunoglobulin"/>
    <property type="match status" value="1"/>
</dbReference>
<dbReference type="SMART" id="SM00408">
    <property type="entry name" value="IGc2"/>
    <property type="match status" value="1"/>
</dbReference>
<dbReference type="SMART" id="SM00409">
    <property type="entry name" value="IG"/>
    <property type="match status" value="1"/>
</dbReference>
<dbReference type="InterPro" id="IPR013783">
    <property type="entry name" value="Ig-like_fold"/>
</dbReference>
<evidence type="ECO:0000256" key="2">
    <source>
        <dbReference type="ARBA" id="ARBA00023157"/>
    </source>
</evidence>
<dbReference type="InterPro" id="IPR007110">
    <property type="entry name" value="Ig-like_dom"/>
</dbReference>
<name>A0ABR0B4I6_9CRUS</name>
<dbReference type="PANTHER" id="PTHR44170:SF55">
    <property type="entry name" value="OBSCURIN ISOFORM X2"/>
    <property type="match status" value="1"/>
</dbReference>
<gene>
    <name evidence="4" type="ORF">OUZ56_028649</name>
</gene>
<keyword evidence="5" id="KW-1185">Reference proteome</keyword>
<dbReference type="InterPro" id="IPR003599">
    <property type="entry name" value="Ig_sub"/>
</dbReference>
<dbReference type="EMBL" id="JAOYFB010000040">
    <property type="protein sequence ID" value="KAK4036603.1"/>
    <property type="molecule type" value="Genomic_DNA"/>
</dbReference>
<proteinExistence type="predicted"/>
<feature type="domain" description="Ig-like" evidence="3">
    <location>
        <begin position="11"/>
        <end position="102"/>
    </location>
</feature>
<protein>
    <recommendedName>
        <fullName evidence="3">Ig-like domain-containing protein</fullName>
    </recommendedName>
</protein>
<accession>A0ABR0B4I6</accession>
<evidence type="ECO:0000259" key="3">
    <source>
        <dbReference type="PROSITE" id="PS50835"/>
    </source>
</evidence>
<keyword evidence="1" id="KW-0677">Repeat</keyword>
<comment type="caution">
    <text evidence="4">The sequence shown here is derived from an EMBL/GenBank/DDBJ whole genome shotgun (WGS) entry which is preliminary data.</text>
</comment>
<evidence type="ECO:0000313" key="4">
    <source>
        <dbReference type="EMBL" id="KAK4036603.1"/>
    </source>
</evidence>
<dbReference type="PANTHER" id="PTHR44170">
    <property type="entry name" value="PROTEIN SIDEKICK"/>
    <property type="match status" value="1"/>
</dbReference>
<dbReference type="InterPro" id="IPR013098">
    <property type="entry name" value="Ig_I-set"/>
</dbReference>
<evidence type="ECO:0000313" key="5">
    <source>
        <dbReference type="Proteomes" id="UP001234178"/>
    </source>
</evidence>
<evidence type="ECO:0000256" key="1">
    <source>
        <dbReference type="ARBA" id="ARBA00022737"/>
    </source>
</evidence>
<reference evidence="4 5" key="1">
    <citation type="journal article" date="2023" name="Nucleic Acids Res.">
        <title>The hologenome of Daphnia magna reveals possible DNA methylation and microbiome-mediated evolution of the host genome.</title>
        <authorList>
            <person name="Chaturvedi A."/>
            <person name="Li X."/>
            <person name="Dhandapani V."/>
            <person name="Marshall H."/>
            <person name="Kissane S."/>
            <person name="Cuenca-Cambronero M."/>
            <person name="Asole G."/>
            <person name="Calvet F."/>
            <person name="Ruiz-Romero M."/>
            <person name="Marangio P."/>
            <person name="Guigo R."/>
            <person name="Rago D."/>
            <person name="Mirbahai L."/>
            <person name="Eastwood N."/>
            <person name="Colbourne J.K."/>
            <person name="Zhou J."/>
            <person name="Mallon E."/>
            <person name="Orsini L."/>
        </authorList>
    </citation>
    <scope>NUCLEOTIDE SEQUENCE [LARGE SCALE GENOMIC DNA]</scope>
    <source>
        <strain evidence="4">LRV0_1</strain>
    </source>
</reference>
<dbReference type="Pfam" id="PF07679">
    <property type="entry name" value="I-set"/>
    <property type="match status" value="1"/>
</dbReference>
<organism evidence="4 5">
    <name type="scientific">Daphnia magna</name>
    <dbReference type="NCBI Taxonomy" id="35525"/>
    <lineage>
        <taxon>Eukaryota</taxon>
        <taxon>Metazoa</taxon>
        <taxon>Ecdysozoa</taxon>
        <taxon>Arthropoda</taxon>
        <taxon>Crustacea</taxon>
        <taxon>Branchiopoda</taxon>
        <taxon>Diplostraca</taxon>
        <taxon>Cladocera</taxon>
        <taxon>Anomopoda</taxon>
        <taxon>Daphniidae</taxon>
        <taxon>Daphnia</taxon>
    </lineage>
</organism>
<keyword evidence="2" id="KW-1015">Disulfide bond</keyword>
<dbReference type="InterPro" id="IPR003598">
    <property type="entry name" value="Ig_sub2"/>
</dbReference>